<dbReference type="Gene3D" id="3.40.1190.20">
    <property type="match status" value="1"/>
</dbReference>
<keyword evidence="1" id="KW-0808">Transferase</keyword>
<dbReference type="RefSeq" id="WP_015923370.1">
    <property type="nucleotide sequence ID" value="NC_011899.1"/>
</dbReference>
<organism evidence="4 5">
    <name type="scientific">Halothermothrix orenii (strain H 168 / OCM 544 / DSM 9562)</name>
    <dbReference type="NCBI Taxonomy" id="373903"/>
    <lineage>
        <taxon>Bacteria</taxon>
        <taxon>Bacillati</taxon>
        <taxon>Bacillota</taxon>
        <taxon>Clostridia</taxon>
        <taxon>Halanaerobiales</taxon>
        <taxon>Halothermotrichaceae</taxon>
        <taxon>Halothermothrix</taxon>
    </lineage>
</organism>
<dbReference type="PANTHER" id="PTHR46969">
    <property type="entry name" value="BIFUNCTIONAL PROTEIN HLDE"/>
    <property type="match status" value="1"/>
</dbReference>
<dbReference type="GO" id="GO:0033785">
    <property type="term" value="F:heptose 7-phosphate kinase activity"/>
    <property type="evidence" value="ECO:0007669"/>
    <property type="project" value="TreeGrafter"/>
</dbReference>
<evidence type="ECO:0000313" key="5">
    <source>
        <dbReference type="Proteomes" id="UP000000719"/>
    </source>
</evidence>
<dbReference type="STRING" id="373903.Hore_16505"/>
<dbReference type="GO" id="GO:0033786">
    <property type="term" value="F:heptose-1-phosphate adenylyltransferase activity"/>
    <property type="evidence" value="ECO:0007669"/>
    <property type="project" value="TreeGrafter"/>
</dbReference>
<dbReference type="SUPFAM" id="SSF53613">
    <property type="entry name" value="Ribokinase-like"/>
    <property type="match status" value="1"/>
</dbReference>
<proteinExistence type="predicted"/>
<dbReference type="CDD" id="cd01172">
    <property type="entry name" value="RfaE_like"/>
    <property type="match status" value="1"/>
</dbReference>
<dbReference type="InterPro" id="IPR029056">
    <property type="entry name" value="Ribokinase-like"/>
</dbReference>
<evidence type="ECO:0000256" key="1">
    <source>
        <dbReference type="ARBA" id="ARBA00022679"/>
    </source>
</evidence>
<dbReference type="eggNOG" id="COG2870">
    <property type="taxonomic scope" value="Bacteria"/>
</dbReference>
<feature type="domain" description="Carbohydrate kinase PfkB" evidence="3">
    <location>
        <begin position="15"/>
        <end position="316"/>
    </location>
</feature>
<dbReference type="InterPro" id="IPR011611">
    <property type="entry name" value="PfkB_dom"/>
</dbReference>
<dbReference type="PANTHER" id="PTHR46969:SF1">
    <property type="entry name" value="BIFUNCTIONAL PROTEIN HLDE"/>
    <property type="match status" value="1"/>
</dbReference>
<dbReference type="Pfam" id="PF00294">
    <property type="entry name" value="PfkB"/>
    <property type="match status" value="1"/>
</dbReference>
<dbReference type="KEGG" id="hor:Hore_16505"/>
<reference evidence="4 5" key="1">
    <citation type="journal article" date="2009" name="PLoS ONE">
        <title>Genome analysis of the anaerobic thermohalophilic bacterium Halothermothrix orenii.</title>
        <authorList>
            <person name="Mavromatis K."/>
            <person name="Ivanova N."/>
            <person name="Anderson I."/>
            <person name="Lykidis A."/>
            <person name="Hooper S.D."/>
            <person name="Sun H."/>
            <person name="Kunin V."/>
            <person name="Lapidus A."/>
            <person name="Hugenholtz P."/>
            <person name="Patel B."/>
            <person name="Kyrpides N.C."/>
        </authorList>
    </citation>
    <scope>NUCLEOTIDE SEQUENCE [LARGE SCALE GENOMIC DNA]</scope>
    <source>
        <strain evidence="5">H 168 / OCM 544 / DSM 9562</strain>
    </source>
</reference>
<accession>B8CYN1</accession>
<dbReference type="AlphaFoldDB" id="B8CYN1"/>
<keyword evidence="5" id="KW-1185">Reference proteome</keyword>
<dbReference type="GO" id="GO:0005829">
    <property type="term" value="C:cytosol"/>
    <property type="evidence" value="ECO:0007669"/>
    <property type="project" value="TreeGrafter"/>
</dbReference>
<dbReference type="GO" id="GO:0016773">
    <property type="term" value="F:phosphotransferase activity, alcohol group as acceptor"/>
    <property type="evidence" value="ECO:0007669"/>
    <property type="project" value="InterPro"/>
</dbReference>
<protein>
    <submittedName>
        <fullName evidence="4">Rfae domain I</fullName>
    </submittedName>
</protein>
<sequence>MKQLTGYIQQFNNIKIMVVGELIADEFITGEPERISREAPVLILRHHNQQILPGGGANAAHNISSLGGRVNLVGIIGPDQPGNKLCRYLEEHGVDVNGVVVAEDRPTCVKTRILAGGGGIVKQQVVRIDRLDNSPIDRDLEERIILNVRDNIKNVDGILISDYGNGLFTERVKREIIKAGRSRGKFIAVDTRYNLLDYQGITIATPNLEEASYAVGWEIKTRDEVIKAGKEIIGHMDMEYLLITQGGDGMTLFNKEGEFQHIPAVNYTEVYDVTGAGDTVVATLSLALGAGATMEEAMDLANTAAGIVVRKSGVATVKPGELMEEVIKNEK</sequence>
<dbReference type="InterPro" id="IPR011913">
    <property type="entry name" value="RfaE_dom_I"/>
</dbReference>
<name>B8CYN1_HALOH</name>
<evidence type="ECO:0000256" key="2">
    <source>
        <dbReference type="ARBA" id="ARBA00022777"/>
    </source>
</evidence>
<gene>
    <name evidence="4" type="ordered locus">Hore_16505</name>
</gene>
<dbReference type="OrthoDB" id="9802794at2"/>
<dbReference type="Proteomes" id="UP000000719">
    <property type="component" value="Chromosome"/>
</dbReference>
<evidence type="ECO:0000313" key="4">
    <source>
        <dbReference type="EMBL" id="ACL70400.1"/>
    </source>
</evidence>
<dbReference type="HOGENOM" id="CLU_021150_0_1_9"/>
<keyword evidence="2" id="KW-0418">Kinase</keyword>
<evidence type="ECO:0000259" key="3">
    <source>
        <dbReference type="Pfam" id="PF00294"/>
    </source>
</evidence>
<dbReference type="EMBL" id="CP001098">
    <property type="protein sequence ID" value="ACL70400.1"/>
    <property type="molecule type" value="Genomic_DNA"/>
</dbReference>